<dbReference type="GO" id="GO:0004470">
    <property type="term" value="F:malic enzyme activity"/>
    <property type="evidence" value="ECO:0007669"/>
    <property type="project" value="InterPro"/>
</dbReference>
<feature type="active site" description="Proton acceptor" evidence="3">
    <location>
        <position position="96"/>
    </location>
</feature>
<dbReference type="InterPro" id="IPR001891">
    <property type="entry name" value="Malic_OxRdtase"/>
</dbReference>
<dbReference type="SUPFAM" id="SSF51735">
    <property type="entry name" value="NAD(P)-binding Rossmann-fold domains"/>
    <property type="match status" value="1"/>
</dbReference>
<dbReference type="SMART" id="SM00919">
    <property type="entry name" value="Malic_M"/>
    <property type="match status" value="1"/>
</dbReference>
<dbReference type="PANTHER" id="PTHR43237">
    <property type="entry name" value="NADP-DEPENDENT MALIC ENZYME"/>
    <property type="match status" value="1"/>
</dbReference>
<reference evidence="8 9" key="1">
    <citation type="submission" date="2018-09" db="EMBL/GenBank/DDBJ databases">
        <title>Comparative Genomics of Wolbachia-Cardinium Dual Endosymbiosis in a Plant-Parasitic Nematode.</title>
        <authorList>
            <person name="Brown A.M.V."/>
            <person name="Wasala S.K."/>
            <person name="Howe D.K."/>
            <person name="Peetz A.B."/>
            <person name="Zasada I.A."/>
            <person name="Denver D.R."/>
        </authorList>
    </citation>
    <scope>NUCLEOTIDE SEQUENCE [LARGE SCALE GENOMIC DNA]</scope>
    <source>
        <strain evidence="8 9">Pp_1</strain>
    </source>
</reference>
<dbReference type="AlphaFoldDB" id="A0A3N2QBA8"/>
<accession>A0A3N2QBA8</accession>
<dbReference type="GO" id="GO:0046872">
    <property type="term" value="F:metal ion binding"/>
    <property type="evidence" value="ECO:0007669"/>
    <property type="project" value="UniProtKB-KW"/>
</dbReference>
<feature type="binding site" evidence="5">
    <location>
        <position position="139"/>
    </location>
    <ligand>
        <name>a divalent metal cation</name>
        <dbReference type="ChEBI" id="CHEBI:60240"/>
    </ligand>
</feature>
<dbReference type="InterPro" id="IPR036291">
    <property type="entry name" value="NAD(P)-bd_dom_sf"/>
</dbReference>
<dbReference type="Gene3D" id="3.40.50.10380">
    <property type="entry name" value="Malic enzyme, N-terminal domain"/>
    <property type="match status" value="1"/>
</dbReference>
<comment type="similarity">
    <text evidence="1">Belongs to the malic enzymes family.</text>
</comment>
<keyword evidence="5" id="KW-0479">Metal-binding</keyword>
<dbReference type="InterPro" id="IPR012302">
    <property type="entry name" value="Malic_NAD-bd"/>
</dbReference>
<dbReference type="Proteomes" id="UP000270927">
    <property type="component" value="Unassembled WGS sequence"/>
</dbReference>
<dbReference type="PANTHER" id="PTHR43237:SF4">
    <property type="entry name" value="NADP-DEPENDENT MALIC ENZYME"/>
    <property type="match status" value="1"/>
</dbReference>
<gene>
    <name evidence="8" type="ORF">EDM02_04365</name>
</gene>
<dbReference type="GO" id="GO:0016616">
    <property type="term" value="F:oxidoreductase activity, acting on the CH-OH group of donors, NAD or NADP as acceptor"/>
    <property type="evidence" value="ECO:0007669"/>
    <property type="project" value="InterPro"/>
</dbReference>
<dbReference type="RefSeq" id="WP_123663346.1">
    <property type="nucleotide sequence ID" value="NZ_RARA01000026.1"/>
</dbReference>
<name>A0A3N2QBA8_9BACT</name>
<dbReference type="SMART" id="SM01274">
    <property type="entry name" value="malic"/>
    <property type="match status" value="1"/>
</dbReference>
<dbReference type="OrthoDB" id="9805787at2"/>
<sequence length="428" mass="45811">MSKTIVTHEEILAYHAQFPAGKIGSCITKSLHTPRDIILAYTPGVGTVCQEIVASNDKVYQYTGKGNLVAVISNGTAVLGYGNIGPLAAKPVMEAKAMILKRFAGIDAFDIEIDVTTPEDVIQIIKAIAPTFGALNLEDIKAPECFQIEEALMAQLQIPVMHDDQHATAIVASAALLNALLVANKDISKVQIVFSGAGAGAIATAKLLMVLGAKPDHIVMCDRQGVIRKDREKLDPIKAPFATDRSVHTLHDAVTGADVFIGLSSGDVLMAESVAKMAKDPIVFGLANPVPEISYEAVMSARADVIFATGRGDYPNQVNNLLAFPYIFRGALDVQASAITTAMQQAAVQAIQTLAHEETPVMIRKYYGSNSSFGKEYLLPKPMDSRLLSVVSIAVAQAAIASDVAKKLITDWDAYRGELWERVGHQNA</sequence>
<dbReference type="EMBL" id="RARA01000026">
    <property type="protein sequence ID" value="ROT47095.1"/>
    <property type="molecule type" value="Genomic_DNA"/>
</dbReference>
<dbReference type="FunFam" id="3.40.50.720:FF:000095">
    <property type="entry name" value="NADP-dependent malic enzyme"/>
    <property type="match status" value="1"/>
</dbReference>
<dbReference type="Gene3D" id="3.40.50.720">
    <property type="entry name" value="NAD(P)-binding Rossmann-like Domain"/>
    <property type="match status" value="1"/>
</dbReference>
<feature type="domain" description="Malic enzyme NAD-binding" evidence="6">
    <location>
        <begin position="165"/>
        <end position="400"/>
    </location>
</feature>
<evidence type="ECO:0000256" key="3">
    <source>
        <dbReference type="PIRSR" id="PIRSR000106-1"/>
    </source>
</evidence>
<evidence type="ECO:0000313" key="8">
    <source>
        <dbReference type="EMBL" id="ROT47095.1"/>
    </source>
</evidence>
<feature type="binding site" evidence="4">
    <location>
        <position position="288"/>
    </location>
    <ligand>
        <name>(S)-malate</name>
        <dbReference type="ChEBI" id="CHEBI:15589"/>
    </ligand>
</feature>
<comment type="caution">
    <text evidence="8">The sequence shown here is derived from an EMBL/GenBank/DDBJ whole genome shotgun (WGS) entry which is preliminary data.</text>
</comment>
<feature type="binding site" evidence="5">
    <location>
        <position position="138"/>
    </location>
    <ligand>
        <name>a divalent metal cation</name>
        <dbReference type="ChEBI" id="CHEBI:60240"/>
    </ligand>
</feature>
<evidence type="ECO:0000256" key="5">
    <source>
        <dbReference type="PIRSR" id="PIRSR000106-3"/>
    </source>
</evidence>
<feature type="binding site" evidence="4">
    <location>
        <position position="319"/>
    </location>
    <ligand>
        <name>(S)-malate</name>
        <dbReference type="ChEBI" id="CHEBI:15589"/>
    </ligand>
</feature>
<dbReference type="Pfam" id="PF00390">
    <property type="entry name" value="malic"/>
    <property type="match status" value="1"/>
</dbReference>
<dbReference type="Pfam" id="PF03949">
    <property type="entry name" value="Malic_M"/>
    <property type="match status" value="1"/>
</dbReference>
<organism evidence="8 9">
    <name type="scientific">Candidatus Cardinium hertigii</name>
    <dbReference type="NCBI Taxonomy" id="247481"/>
    <lineage>
        <taxon>Bacteria</taxon>
        <taxon>Pseudomonadati</taxon>
        <taxon>Bacteroidota</taxon>
        <taxon>Cytophagia</taxon>
        <taxon>Cytophagales</taxon>
        <taxon>Amoebophilaceae</taxon>
        <taxon>Candidatus Cardinium</taxon>
    </lineage>
</organism>
<feature type="binding site" evidence="5">
    <location>
        <position position="164"/>
    </location>
    <ligand>
        <name>a divalent metal cation</name>
        <dbReference type="ChEBI" id="CHEBI:60240"/>
    </ligand>
</feature>
<dbReference type="InterPro" id="IPR046346">
    <property type="entry name" value="Aminoacid_DH-like_N_sf"/>
</dbReference>
<evidence type="ECO:0000256" key="1">
    <source>
        <dbReference type="ARBA" id="ARBA00008785"/>
    </source>
</evidence>
<keyword evidence="9" id="KW-1185">Reference proteome</keyword>
<evidence type="ECO:0000259" key="7">
    <source>
        <dbReference type="SMART" id="SM01274"/>
    </source>
</evidence>
<proteinExistence type="inferred from homology"/>
<comment type="cofactor">
    <cofactor evidence="5">
        <name>Mg(2+)</name>
        <dbReference type="ChEBI" id="CHEBI:18420"/>
    </cofactor>
    <cofactor evidence="5">
        <name>Mn(2+)</name>
        <dbReference type="ChEBI" id="CHEBI:29035"/>
    </cofactor>
    <text evidence="5">Divalent metal cations. Prefers magnesium or manganese.</text>
</comment>
<dbReference type="InterPro" id="IPR037062">
    <property type="entry name" value="Malic_N_dom_sf"/>
</dbReference>
<feature type="active site" description="Proton donor" evidence="3">
    <location>
        <position position="41"/>
    </location>
</feature>
<dbReference type="InterPro" id="IPR012301">
    <property type="entry name" value="Malic_N_dom"/>
</dbReference>
<evidence type="ECO:0000256" key="2">
    <source>
        <dbReference type="ARBA" id="ARBA00023002"/>
    </source>
</evidence>
<evidence type="ECO:0000313" key="9">
    <source>
        <dbReference type="Proteomes" id="UP000270927"/>
    </source>
</evidence>
<dbReference type="SUPFAM" id="SSF53223">
    <property type="entry name" value="Aminoacid dehydrogenase-like, N-terminal domain"/>
    <property type="match status" value="1"/>
</dbReference>
<dbReference type="PIRSF" id="PIRSF000106">
    <property type="entry name" value="ME"/>
    <property type="match status" value="1"/>
</dbReference>
<evidence type="ECO:0000259" key="6">
    <source>
        <dbReference type="SMART" id="SM00919"/>
    </source>
</evidence>
<dbReference type="GO" id="GO:0051287">
    <property type="term" value="F:NAD binding"/>
    <property type="evidence" value="ECO:0007669"/>
    <property type="project" value="InterPro"/>
</dbReference>
<protein>
    <submittedName>
        <fullName evidence="8">Malate dehydrogenase</fullName>
    </submittedName>
</protein>
<evidence type="ECO:0000256" key="4">
    <source>
        <dbReference type="PIRSR" id="PIRSR000106-2"/>
    </source>
</evidence>
<feature type="domain" description="Malic enzyme N-terminal" evidence="7">
    <location>
        <begin position="20"/>
        <end position="153"/>
    </location>
</feature>
<dbReference type="InterPro" id="IPR051674">
    <property type="entry name" value="Malate_Decarboxylase"/>
</dbReference>
<keyword evidence="2" id="KW-0560">Oxidoreductase</keyword>